<accession>A0A1S9TFN9</accession>
<evidence type="ECO:0000313" key="2">
    <source>
        <dbReference type="Proteomes" id="UP000190696"/>
    </source>
</evidence>
<proteinExistence type="predicted"/>
<comment type="caution">
    <text evidence="1">The sequence shown here is derived from an EMBL/GenBank/DDBJ whole genome shotgun (WGS) entry which is preliminary data.</text>
</comment>
<name>A0A1S9TFN9_BACMY</name>
<sequence length="137" mass="16228">MYEKVDAVLSENSSDNYFYDDEFMYVQKLISEFNENDWDKLLQNLKERDDKYKIRLVYCIDEDTGMNGFNLLLDLLNANDELAEYIMDSFRSFNNEEYKKIIASNKKIMAKAESLMKKSSLPVKRILEAFLQQNTQS</sequence>
<reference evidence="1 2" key="1">
    <citation type="submission" date="2017-01" db="EMBL/GenBank/DDBJ databases">
        <title>Bacillus cereus isolates.</title>
        <authorList>
            <person name="Beno S.M."/>
        </authorList>
    </citation>
    <scope>NUCLEOTIDE SEQUENCE [LARGE SCALE GENOMIC DNA]</scope>
    <source>
        <strain evidence="1 2">FSL W7-1108</strain>
    </source>
</reference>
<gene>
    <name evidence="1" type="ORF">BW900_02445</name>
</gene>
<dbReference type="AlphaFoldDB" id="A0A1S9TFN9"/>
<dbReference type="Proteomes" id="UP000190696">
    <property type="component" value="Unassembled WGS sequence"/>
</dbReference>
<evidence type="ECO:0000313" key="1">
    <source>
        <dbReference type="EMBL" id="OOR08818.1"/>
    </source>
</evidence>
<evidence type="ECO:0008006" key="3">
    <source>
        <dbReference type="Google" id="ProtNLM"/>
    </source>
</evidence>
<dbReference type="EMBL" id="MUAI01000001">
    <property type="protein sequence ID" value="OOR08818.1"/>
    <property type="molecule type" value="Genomic_DNA"/>
</dbReference>
<organism evidence="1 2">
    <name type="scientific">Bacillus mycoides</name>
    <dbReference type="NCBI Taxonomy" id="1405"/>
    <lineage>
        <taxon>Bacteria</taxon>
        <taxon>Bacillati</taxon>
        <taxon>Bacillota</taxon>
        <taxon>Bacilli</taxon>
        <taxon>Bacillales</taxon>
        <taxon>Bacillaceae</taxon>
        <taxon>Bacillus</taxon>
        <taxon>Bacillus cereus group</taxon>
    </lineage>
</organism>
<protein>
    <recommendedName>
        <fullName evidence="3">Immunity protein 30 domain-containing protein</fullName>
    </recommendedName>
</protein>
<dbReference type="RefSeq" id="WP_002190606.1">
    <property type="nucleotide sequence ID" value="NZ_CP036102.1"/>
</dbReference>